<dbReference type="InterPro" id="IPR015943">
    <property type="entry name" value="WD40/YVTN_repeat-like_dom_sf"/>
</dbReference>
<dbReference type="Pfam" id="PF12894">
    <property type="entry name" value="ANAPC4_WD40"/>
    <property type="match status" value="1"/>
</dbReference>
<dbReference type="OrthoDB" id="10002522at2759"/>
<keyword evidence="1" id="KW-0479">Metal-binding</keyword>
<reference evidence="3" key="1">
    <citation type="submission" date="2021-02" db="EMBL/GenBank/DDBJ databases">
        <authorList>
            <person name="Nowell W R."/>
        </authorList>
    </citation>
    <scope>NUCLEOTIDE SEQUENCE</scope>
</reference>
<dbReference type="PANTHER" id="PTHR14435">
    <property type="entry name" value="ZINC FINGER PROTEIN 106"/>
    <property type="match status" value="1"/>
</dbReference>
<dbReference type="Proteomes" id="UP000663852">
    <property type="component" value="Unassembled WGS sequence"/>
</dbReference>
<proteinExistence type="predicted"/>
<keyword evidence="1" id="KW-0862">Zinc</keyword>
<dbReference type="Gene3D" id="2.130.10.10">
    <property type="entry name" value="YVTN repeat-like/Quinoprotein amine dehydrogenase"/>
    <property type="match status" value="2"/>
</dbReference>
<dbReference type="InterPro" id="IPR042622">
    <property type="entry name" value="Znf106"/>
</dbReference>
<sequence length="641" mass="73074">MSKTEPTNSSVQQNIVTSSLPSSVSCTFLGSLSSRRGRDILSQLCLQIAQRSNLRHHFVERKDMDNINRQFFNKSMKKMVNHSRLVNLQQQQSPYDQSQPFEMKVFYVRDQLERISNKQKVDDDQSCDLITISGQQLIDFLLGTCSGLFRTTARSTVGAEILGNVLKRRRVGTHSFLAPKVTSIQYYPPVNYYKVWRIMHRRRLGKTHQRTKYQQPRPGIMTTNHQSPIVCLRMYRGILYSCSLNGQVRFYQIQTLTEHPRHQPIFTPNGGTQTLQVAHCKRFGGTILCVAGFDQTVRLYRDHPSHEPKGEIMLAAPVHCTAVKFHILMVGLGSGEVAFISLKKMCVIHTIKCSPYVVSAVAATRDPDGRHLLIASSFDGSIVVISLLNEQRRLTLSGHTKSPRQLIVDSTHHLLYSCSADKKIVVHNFLNGTIIYEYNEFEKAVTNIAMNQQQHLLIASSLDGLIKIFNTQTHELIQQLTTSTSQSIISMIYKNNLVYCGMESGTIEVLQCDINQVYRCEYASCRQPFSRREDVFIHARLFHVQHSSTIQRCLWKHCMKWVPLKKFGDHLRTHTENLVLEIKQESPAPISIPTTYGFTSDSSITNFILYKHCCLFIVFAVVIISNQQVDSHVPNNIPSNQ</sequence>
<evidence type="ECO:0000313" key="3">
    <source>
        <dbReference type="EMBL" id="CAF0890657.1"/>
    </source>
</evidence>
<dbReference type="AlphaFoldDB" id="A0A813YWL7"/>
<evidence type="ECO:0000256" key="1">
    <source>
        <dbReference type="PROSITE-ProRule" id="PRU00042"/>
    </source>
</evidence>
<dbReference type="PANTHER" id="PTHR14435:SF2">
    <property type="entry name" value="ZINC FINGER PROTEIN 106"/>
    <property type="match status" value="1"/>
</dbReference>
<accession>A0A813YWL7</accession>
<dbReference type="GO" id="GO:0017124">
    <property type="term" value="F:SH3 domain binding"/>
    <property type="evidence" value="ECO:0007669"/>
    <property type="project" value="TreeGrafter"/>
</dbReference>
<dbReference type="PROSITE" id="PS51257">
    <property type="entry name" value="PROKAR_LIPOPROTEIN"/>
    <property type="match status" value="1"/>
</dbReference>
<keyword evidence="1" id="KW-0863">Zinc-finger</keyword>
<dbReference type="InterPro" id="IPR001680">
    <property type="entry name" value="WD40_rpt"/>
</dbReference>
<dbReference type="GO" id="GO:0008270">
    <property type="term" value="F:zinc ion binding"/>
    <property type="evidence" value="ECO:0007669"/>
    <property type="project" value="UniProtKB-KW"/>
</dbReference>
<gene>
    <name evidence="3" type="ORF">EDS130_LOCUS9263</name>
</gene>
<dbReference type="SUPFAM" id="SSF50978">
    <property type="entry name" value="WD40 repeat-like"/>
    <property type="match status" value="1"/>
</dbReference>
<comment type="caution">
    <text evidence="3">The sequence shown here is derived from an EMBL/GenBank/DDBJ whole genome shotgun (WGS) entry which is preliminary data.</text>
</comment>
<evidence type="ECO:0000313" key="4">
    <source>
        <dbReference type="Proteomes" id="UP000663852"/>
    </source>
</evidence>
<dbReference type="PROSITE" id="PS50157">
    <property type="entry name" value="ZINC_FINGER_C2H2_2"/>
    <property type="match status" value="1"/>
</dbReference>
<dbReference type="InterPro" id="IPR036322">
    <property type="entry name" value="WD40_repeat_dom_sf"/>
</dbReference>
<dbReference type="SMART" id="SM00320">
    <property type="entry name" value="WD40"/>
    <property type="match status" value="5"/>
</dbReference>
<dbReference type="InterPro" id="IPR013087">
    <property type="entry name" value="Znf_C2H2_type"/>
</dbReference>
<dbReference type="InterPro" id="IPR024977">
    <property type="entry name" value="Apc4-like_WD40_dom"/>
</dbReference>
<dbReference type="EMBL" id="CAJNOJ010000031">
    <property type="protein sequence ID" value="CAF0890657.1"/>
    <property type="molecule type" value="Genomic_DNA"/>
</dbReference>
<dbReference type="GO" id="GO:0003723">
    <property type="term" value="F:RNA binding"/>
    <property type="evidence" value="ECO:0007669"/>
    <property type="project" value="InterPro"/>
</dbReference>
<organism evidence="3 4">
    <name type="scientific">Adineta ricciae</name>
    <name type="common">Rotifer</name>
    <dbReference type="NCBI Taxonomy" id="249248"/>
    <lineage>
        <taxon>Eukaryota</taxon>
        <taxon>Metazoa</taxon>
        <taxon>Spiralia</taxon>
        <taxon>Gnathifera</taxon>
        <taxon>Rotifera</taxon>
        <taxon>Eurotatoria</taxon>
        <taxon>Bdelloidea</taxon>
        <taxon>Adinetida</taxon>
        <taxon>Adinetidae</taxon>
        <taxon>Adineta</taxon>
    </lineage>
</organism>
<evidence type="ECO:0000259" key="2">
    <source>
        <dbReference type="PROSITE" id="PS50157"/>
    </source>
</evidence>
<dbReference type="PROSITE" id="PS00028">
    <property type="entry name" value="ZINC_FINGER_C2H2_1"/>
    <property type="match status" value="1"/>
</dbReference>
<dbReference type="GO" id="GO:0005829">
    <property type="term" value="C:cytosol"/>
    <property type="evidence" value="ECO:0007669"/>
    <property type="project" value="TreeGrafter"/>
</dbReference>
<name>A0A813YWL7_ADIRI</name>
<protein>
    <recommendedName>
        <fullName evidence="2">C2H2-type domain-containing protein</fullName>
    </recommendedName>
</protein>
<feature type="domain" description="C2H2-type" evidence="2">
    <location>
        <begin position="518"/>
        <end position="548"/>
    </location>
</feature>
<dbReference type="GO" id="GO:0016020">
    <property type="term" value="C:membrane"/>
    <property type="evidence" value="ECO:0007669"/>
    <property type="project" value="TreeGrafter"/>
</dbReference>